<proteinExistence type="predicted"/>
<accession>A0ABU6EA98</accession>
<sequence>MSNFRISPNLPPETMLWRYMSLDKFIDLLSTGELYFTPVSSYINSDPFEGLLPKVAQDAMAGIFKNSVDDFNETIKPLEEMINASQGPNQENARRDLELLRERISTHLPMMEKTYFAIMKSVTVSCWHKNETESEGMWRLYSDLNKGIAIQTNVARLIEAITADNYIVISEVKYLDYLDPTLTPQDCIVNGNFGPYLKRLSFAHENEVRMTISPPFDHKNIDSHKPSGVRIKIDPLKLIEKIYISPYVSQPFPNAVNSVAEKFGLDKKIIVTSKLLQVDESLLSLY</sequence>
<name>A0ABU6EA98_9ENTR</name>
<dbReference type="RefSeq" id="WP_325848884.1">
    <property type="nucleotide sequence ID" value="NZ_JALLMC010000010.1"/>
</dbReference>
<dbReference type="Proteomes" id="UP001306510">
    <property type="component" value="Unassembled WGS sequence"/>
</dbReference>
<reference evidence="1 2" key="1">
    <citation type="submission" date="2022-04" db="EMBL/GenBank/DDBJ databases">
        <title>Whole genome surviellance of AMR bacteria from Assam, India: One Health Study.</title>
        <authorList>
            <person name="Mendem S.K."/>
            <person name="Rakshit O."/>
            <person name="Murugesan D."/>
            <person name="Shome R."/>
            <person name="Raisen C."/>
            <person name="Holmes M.A."/>
            <person name="Saikia K."/>
            <person name="Shome B.R."/>
        </authorList>
    </citation>
    <scope>NUCLEOTIDE SEQUENCE [LARGE SCALE GENOMIC DNA]</scope>
    <source>
        <strain evidence="1 2">MGG-11lp</strain>
    </source>
</reference>
<comment type="caution">
    <text evidence="1">The sequence shown here is derived from an EMBL/GenBank/DDBJ whole genome shotgun (WGS) entry which is preliminary data.</text>
</comment>
<dbReference type="EMBL" id="JALLMC010000010">
    <property type="protein sequence ID" value="MEB6412136.1"/>
    <property type="molecule type" value="Genomic_DNA"/>
</dbReference>
<organism evidence="1 2">
    <name type="scientific">Enterobacter vonholyi</name>
    <dbReference type="NCBI Taxonomy" id="2797505"/>
    <lineage>
        <taxon>Bacteria</taxon>
        <taxon>Pseudomonadati</taxon>
        <taxon>Pseudomonadota</taxon>
        <taxon>Gammaproteobacteria</taxon>
        <taxon>Enterobacterales</taxon>
        <taxon>Enterobacteriaceae</taxon>
        <taxon>Enterobacter</taxon>
    </lineage>
</organism>
<gene>
    <name evidence="1" type="ORF">MXM28_20885</name>
</gene>
<evidence type="ECO:0000313" key="1">
    <source>
        <dbReference type="EMBL" id="MEB6412136.1"/>
    </source>
</evidence>
<dbReference type="Pfam" id="PF11185">
    <property type="entry name" value="DUF2971"/>
    <property type="match status" value="1"/>
</dbReference>
<keyword evidence="2" id="KW-1185">Reference proteome</keyword>
<dbReference type="InterPro" id="IPR021352">
    <property type="entry name" value="DUF2971"/>
</dbReference>
<protein>
    <submittedName>
        <fullName evidence="1">DUF2971 domain-containing protein</fullName>
    </submittedName>
</protein>
<evidence type="ECO:0000313" key="2">
    <source>
        <dbReference type="Proteomes" id="UP001306510"/>
    </source>
</evidence>